<dbReference type="InterPro" id="IPR036388">
    <property type="entry name" value="WH-like_DNA-bd_sf"/>
</dbReference>
<dbReference type="CDD" id="cd08417">
    <property type="entry name" value="PBP2_Nitroaromatics_like"/>
    <property type="match status" value="1"/>
</dbReference>
<organism evidence="6 7">
    <name type="scientific">Asticcacaulis taihuensis</name>
    <dbReference type="NCBI Taxonomy" id="260084"/>
    <lineage>
        <taxon>Bacteria</taxon>
        <taxon>Pseudomonadati</taxon>
        <taxon>Pseudomonadota</taxon>
        <taxon>Alphaproteobacteria</taxon>
        <taxon>Caulobacterales</taxon>
        <taxon>Caulobacteraceae</taxon>
        <taxon>Asticcacaulis</taxon>
    </lineage>
</organism>
<accession>A0A1G4TLJ5</accession>
<keyword evidence="7" id="KW-1185">Reference proteome</keyword>
<dbReference type="AlphaFoldDB" id="A0A1G4TLJ5"/>
<dbReference type="STRING" id="260084.SAMN02927928_3686"/>
<dbReference type="RefSeq" id="WP_090650683.1">
    <property type="nucleotide sequence ID" value="NZ_CBCRYE010000002.1"/>
</dbReference>
<gene>
    <name evidence="6" type="ORF">SAMN02927928_3686</name>
</gene>
<evidence type="ECO:0000313" key="7">
    <source>
        <dbReference type="Proteomes" id="UP000199150"/>
    </source>
</evidence>
<dbReference type="GO" id="GO:0003700">
    <property type="term" value="F:DNA-binding transcription factor activity"/>
    <property type="evidence" value="ECO:0007669"/>
    <property type="project" value="InterPro"/>
</dbReference>
<dbReference type="Pfam" id="PF03466">
    <property type="entry name" value="LysR_substrate"/>
    <property type="match status" value="1"/>
</dbReference>
<evidence type="ECO:0000256" key="4">
    <source>
        <dbReference type="ARBA" id="ARBA00023163"/>
    </source>
</evidence>
<name>A0A1G4TLJ5_9CAUL</name>
<dbReference type="Gene3D" id="3.40.190.10">
    <property type="entry name" value="Periplasmic binding protein-like II"/>
    <property type="match status" value="2"/>
</dbReference>
<keyword evidence="3 6" id="KW-0238">DNA-binding</keyword>
<dbReference type="PANTHER" id="PTHR30118">
    <property type="entry name" value="HTH-TYPE TRANSCRIPTIONAL REGULATOR LEUO-RELATED"/>
    <property type="match status" value="1"/>
</dbReference>
<dbReference type="PRINTS" id="PR00039">
    <property type="entry name" value="HTHLYSR"/>
</dbReference>
<dbReference type="InterPro" id="IPR000847">
    <property type="entry name" value="LysR_HTH_N"/>
</dbReference>
<keyword evidence="2" id="KW-0805">Transcription regulation</keyword>
<dbReference type="PROSITE" id="PS50931">
    <property type="entry name" value="HTH_LYSR"/>
    <property type="match status" value="1"/>
</dbReference>
<reference evidence="7" key="1">
    <citation type="submission" date="2016-10" db="EMBL/GenBank/DDBJ databases">
        <authorList>
            <person name="Varghese N."/>
            <person name="Submissions S."/>
        </authorList>
    </citation>
    <scope>NUCLEOTIDE SEQUENCE [LARGE SCALE GENOMIC DNA]</scope>
    <source>
        <strain evidence="7">CGMCC 1.3431</strain>
    </source>
</reference>
<proteinExistence type="inferred from homology"/>
<dbReference type="InterPro" id="IPR050389">
    <property type="entry name" value="LysR-type_TF"/>
</dbReference>
<dbReference type="Gene3D" id="1.10.10.10">
    <property type="entry name" value="Winged helix-like DNA-binding domain superfamily/Winged helix DNA-binding domain"/>
    <property type="match status" value="1"/>
</dbReference>
<dbReference type="SUPFAM" id="SSF53850">
    <property type="entry name" value="Periplasmic binding protein-like II"/>
    <property type="match status" value="1"/>
</dbReference>
<dbReference type="Proteomes" id="UP000199150">
    <property type="component" value="Unassembled WGS sequence"/>
</dbReference>
<dbReference type="PANTHER" id="PTHR30118:SF15">
    <property type="entry name" value="TRANSCRIPTIONAL REGULATORY PROTEIN"/>
    <property type="match status" value="1"/>
</dbReference>
<evidence type="ECO:0000259" key="5">
    <source>
        <dbReference type="PROSITE" id="PS50931"/>
    </source>
</evidence>
<evidence type="ECO:0000256" key="2">
    <source>
        <dbReference type="ARBA" id="ARBA00023015"/>
    </source>
</evidence>
<evidence type="ECO:0000256" key="3">
    <source>
        <dbReference type="ARBA" id="ARBA00023125"/>
    </source>
</evidence>
<dbReference type="InterPro" id="IPR036390">
    <property type="entry name" value="WH_DNA-bd_sf"/>
</dbReference>
<dbReference type="InterPro" id="IPR005119">
    <property type="entry name" value="LysR_subst-bd"/>
</dbReference>
<dbReference type="SUPFAM" id="SSF46785">
    <property type="entry name" value="Winged helix' DNA-binding domain"/>
    <property type="match status" value="1"/>
</dbReference>
<keyword evidence="4" id="KW-0804">Transcription</keyword>
<evidence type="ECO:0000256" key="1">
    <source>
        <dbReference type="ARBA" id="ARBA00009437"/>
    </source>
</evidence>
<dbReference type="OrthoDB" id="8455878at2"/>
<evidence type="ECO:0000313" key="6">
    <source>
        <dbReference type="EMBL" id="SCW82172.1"/>
    </source>
</evidence>
<feature type="domain" description="HTH lysR-type" evidence="5">
    <location>
        <begin position="9"/>
        <end position="66"/>
    </location>
</feature>
<dbReference type="GO" id="GO:0003677">
    <property type="term" value="F:DNA binding"/>
    <property type="evidence" value="ECO:0007669"/>
    <property type="project" value="UniProtKB-KW"/>
</dbReference>
<comment type="similarity">
    <text evidence="1">Belongs to the LysR transcriptional regulatory family.</text>
</comment>
<dbReference type="EMBL" id="FMTS01000009">
    <property type="protein sequence ID" value="SCW82172.1"/>
    <property type="molecule type" value="Genomic_DNA"/>
</dbReference>
<protein>
    <submittedName>
        <fullName evidence="6">DNA-binding transcriptional regulator, LysR family</fullName>
    </submittedName>
</protein>
<dbReference type="Pfam" id="PF00126">
    <property type="entry name" value="HTH_1"/>
    <property type="match status" value="1"/>
</dbReference>
<sequence length="311" mass="34958">MREPDLKDIDLNLLVVLRALLQTRGVSQAAERLGMSQPAVSRSLSRLRRQFGDRLLVKGNRSMMPTLYASELAAPLELLLEQTEAFFDTKPVFDITSTTRVFRLATTDYGAIAVLPQTLAQMIAQAPLSGLEVVGFGRDTFRMLSEGQIDLAFYSDDPVPTSLRTADLFNEDYICLISNNHPLTSHIQNGRIDMDNYLAYDHALVTVTGGRTGIVDDALRARGLKRRIAMWLPYFMTAALLVSRSNLVLTLPRRAAEEAANSFELLKFMPPIELETFGYRMIWHERTQRDGACLWLRNLISNSCASNQLSR</sequence>
<dbReference type="InterPro" id="IPR037402">
    <property type="entry name" value="YidZ_PBP2"/>
</dbReference>